<proteinExistence type="predicted"/>
<keyword evidence="3" id="KW-1185">Reference proteome</keyword>
<dbReference type="InterPro" id="IPR053008">
    <property type="entry name" value="Phomopsin_biosynth_assoc"/>
</dbReference>
<keyword evidence="1" id="KW-0472">Membrane</keyword>
<dbReference type="HOGENOM" id="CLU_066042_3_1_1"/>
<dbReference type="InParanoid" id="A0A0C3GQD2"/>
<dbReference type="Proteomes" id="UP000054321">
    <property type="component" value="Unassembled WGS sequence"/>
</dbReference>
<reference evidence="3" key="2">
    <citation type="submission" date="2015-01" db="EMBL/GenBank/DDBJ databases">
        <title>Evolutionary Origins and Diversification of the Mycorrhizal Mutualists.</title>
        <authorList>
            <consortium name="DOE Joint Genome Institute"/>
            <consortium name="Mycorrhizal Genomics Consortium"/>
            <person name="Kohler A."/>
            <person name="Kuo A."/>
            <person name="Nagy L.G."/>
            <person name="Floudas D."/>
            <person name="Copeland A."/>
            <person name="Barry K.W."/>
            <person name="Cichocki N."/>
            <person name="Veneault-Fourrey C."/>
            <person name="LaButti K."/>
            <person name="Lindquist E.A."/>
            <person name="Lipzen A."/>
            <person name="Lundell T."/>
            <person name="Morin E."/>
            <person name="Murat C."/>
            <person name="Riley R."/>
            <person name="Ohm R."/>
            <person name="Sun H."/>
            <person name="Tunlid A."/>
            <person name="Henrissat B."/>
            <person name="Grigoriev I.V."/>
            <person name="Hibbett D.S."/>
            <person name="Martin F."/>
        </authorList>
    </citation>
    <scope>NUCLEOTIDE SEQUENCE [LARGE SCALE GENOMIC DNA]</scope>
    <source>
        <strain evidence="3">Zn</strain>
    </source>
</reference>
<dbReference type="PANTHER" id="PTHR35896">
    <property type="entry name" value="IG-LIKE DOMAIN-CONTAINING PROTEIN"/>
    <property type="match status" value="1"/>
</dbReference>
<evidence type="ECO:0000313" key="2">
    <source>
        <dbReference type="EMBL" id="KIM98240.1"/>
    </source>
</evidence>
<dbReference type="STRING" id="913774.A0A0C3GQD2"/>
<dbReference type="EMBL" id="KN832880">
    <property type="protein sequence ID" value="KIM98240.1"/>
    <property type="molecule type" value="Genomic_DNA"/>
</dbReference>
<protein>
    <submittedName>
        <fullName evidence="2">Uncharacterized protein</fullName>
    </submittedName>
</protein>
<feature type="transmembrane region" description="Helical" evidence="1">
    <location>
        <begin position="53"/>
        <end position="71"/>
    </location>
</feature>
<gene>
    <name evidence="2" type="ORF">OIDMADRAFT_181720</name>
</gene>
<organism evidence="2 3">
    <name type="scientific">Oidiodendron maius (strain Zn)</name>
    <dbReference type="NCBI Taxonomy" id="913774"/>
    <lineage>
        <taxon>Eukaryota</taxon>
        <taxon>Fungi</taxon>
        <taxon>Dikarya</taxon>
        <taxon>Ascomycota</taxon>
        <taxon>Pezizomycotina</taxon>
        <taxon>Leotiomycetes</taxon>
        <taxon>Leotiomycetes incertae sedis</taxon>
        <taxon>Myxotrichaceae</taxon>
        <taxon>Oidiodendron</taxon>
    </lineage>
</organism>
<keyword evidence="1" id="KW-0812">Transmembrane</keyword>
<dbReference type="OrthoDB" id="3501153at2759"/>
<evidence type="ECO:0000313" key="3">
    <source>
        <dbReference type="Proteomes" id="UP000054321"/>
    </source>
</evidence>
<accession>A0A0C3GQD2</accession>
<dbReference type="AlphaFoldDB" id="A0A0C3GQD2"/>
<sequence length="249" mass="28466">MDNVSLGGHDNASVEKLLLRETTNEDCEQALKQVHICGQNGKNQRYLWIAKNVVLYALAIWGLFSIFTSILRNPPQIVNHEHHNHEHHHHEHHQDESNQILPEVRRSCACGNSTAEAISLGCVYDSLSPAWMQPYCQDAKLTAEFESLGDGPNGTWIYYADRNHTQELSMSEVMSMADSPDARFHVTWRWHVVHCYMYWIKQFRSQSTGILVEARYDTEGHIRHCAEVFQNPVWGTSSGVVLNADIDEP</sequence>
<dbReference type="PANTHER" id="PTHR35896:SF3">
    <property type="entry name" value="MAJOR FACILITATOR SUPERFAMILY TRANSPORTER"/>
    <property type="match status" value="1"/>
</dbReference>
<name>A0A0C3GQD2_OIDMZ</name>
<evidence type="ECO:0000256" key="1">
    <source>
        <dbReference type="SAM" id="Phobius"/>
    </source>
</evidence>
<reference evidence="2 3" key="1">
    <citation type="submission" date="2014-04" db="EMBL/GenBank/DDBJ databases">
        <authorList>
            <consortium name="DOE Joint Genome Institute"/>
            <person name="Kuo A."/>
            <person name="Martino E."/>
            <person name="Perotto S."/>
            <person name="Kohler A."/>
            <person name="Nagy L.G."/>
            <person name="Floudas D."/>
            <person name="Copeland A."/>
            <person name="Barry K.W."/>
            <person name="Cichocki N."/>
            <person name="Veneault-Fourrey C."/>
            <person name="LaButti K."/>
            <person name="Lindquist E.A."/>
            <person name="Lipzen A."/>
            <person name="Lundell T."/>
            <person name="Morin E."/>
            <person name="Murat C."/>
            <person name="Sun H."/>
            <person name="Tunlid A."/>
            <person name="Henrissat B."/>
            <person name="Grigoriev I.V."/>
            <person name="Hibbett D.S."/>
            <person name="Martin F."/>
            <person name="Nordberg H.P."/>
            <person name="Cantor M.N."/>
            <person name="Hua S.X."/>
        </authorList>
    </citation>
    <scope>NUCLEOTIDE SEQUENCE [LARGE SCALE GENOMIC DNA]</scope>
    <source>
        <strain evidence="2 3">Zn</strain>
    </source>
</reference>
<keyword evidence="1" id="KW-1133">Transmembrane helix</keyword>